<feature type="transmembrane region" description="Helical" evidence="7">
    <location>
        <begin position="389"/>
        <end position="410"/>
    </location>
</feature>
<dbReference type="InterPro" id="IPR020846">
    <property type="entry name" value="MFS_dom"/>
</dbReference>
<name>A0AAV9Q623_9PEZI</name>
<organism evidence="9 10">
    <name type="scientific">Vermiconidia calcicola</name>
    <dbReference type="NCBI Taxonomy" id="1690605"/>
    <lineage>
        <taxon>Eukaryota</taxon>
        <taxon>Fungi</taxon>
        <taxon>Dikarya</taxon>
        <taxon>Ascomycota</taxon>
        <taxon>Pezizomycotina</taxon>
        <taxon>Dothideomycetes</taxon>
        <taxon>Dothideomycetidae</taxon>
        <taxon>Mycosphaerellales</taxon>
        <taxon>Extremaceae</taxon>
        <taxon>Vermiconidia</taxon>
    </lineage>
</organism>
<comment type="subcellular location">
    <subcellularLocation>
        <location evidence="1">Membrane</location>
        <topology evidence="1">Multi-pass membrane protein</topology>
    </subcellularLocation>
</comment>
<feature type="transmembrane region" description="Helical" evidence="7">
    <location>
        <begin position="422"/>
        <end position="443"/>
    </location>
</feature>
<dbReference type="EMBL" id="JAXLQG010000010">
    <property type="protein sequence ID" value="KAK5535085.1"/>
    <property type="molecule type" value="Genomic_DNA"/>
</dbReference>
<dbReference type="PANTHER" id="PTHR43791:SF50">
    <property type="entry name" value="TRANSPORTER, PUTATIVE (AFU_ORTHOLOGUE AFUA_2G00840)-RELATED"/>
    <property type="match status" value="1"/>
</dbReference>
<dbReference type="GO" id="GO:0016020">
    <property type="term" value="C:membrane"/>
    <property type="evidence" value="ECO:0007669"/>
    <property type="project" value="UniProtKB-SubCell"/>
</dbReference>
<evidence type="ECO:0000313" key="9">
    <source>
        <dbReference type="EMBL" id="KAK5535085.1"/>
    </source>
</evidence>
<dbReference type="GO" id="GO:0022857">
    <property type="term" value="F:transmembrane transporter activity"/>
    <property type="evidence" value="ECO:0007669"/>
    <property type="project" value="InterPro"/>
</dbReference>
<dbReference type="FunFam" id="1.20.1250.20:FF:000188">
    <property type="entry name" value="MFS general substrate transporter"/>
    <property type="match status" value="1"/>
</dbReference>
<proteinExistence type="predicted"/>
<evidence type="ECO:0000256" key="5">
    <source>
        <dbReference type="ARBA" id="ARBA00023136"/>
    </source>
</evidence>
<reference evidence="9 10" key="1">
    <citation type="submission" date="2023-06" db="EMBL/GenBank/DDBJ databases">
        <title>Black Yeasts Isolated from many extreme environments.</title>
        <authorList>
            <person name="Coleine C."/>
            <person name="Stajich J.E."/>
            <person name="Selbmann L."/>
        </authorList>
    </citation>
    <scope>NUCLEOTIDE SEQUENCE [LARGE SCALE GENOMIC DNA]</scope>
    <source>
        <strain evidence="9 10">CCFEE 5887</strain>
    </source>
</reference>
<feature type="transmembrane region" description="Helical" evidence="7">
    <location>
        <begin position="358"/>
        <end position="377"/>
    </location>
</feature>
<accession>A0AAV9Q623</accession>
<dbReference type="Gene3D" id="1.20.1250.20">
    <property type="entry name" value="MFS general substrate transporter like domains"/>
    <property type="match status" value="2"/>
</dbReference>
<dbReference type="Proteomes" id="UP001345827">
    <property type="component" value="Unassembled WGS sequence"/>
</dbReference>
<dbReference type="InterPro" id="IPR011701">
    <property type="entry name" value="MFS"/>
</dbReference>
<feature type="transmembrane region" description="Helical" evidence="7">
    <location>
        <begin position="455"/>
        <end position="478"/>
    </location>
</feature>
<feature type="compositionally biased region" description="Basic and acidic residues" evidence="6">
    <location>
        <begin position="1"/>
        <end position="25"/>
    </location>
</feature>
<keyword evidence="5 7" id="KW-0472">Membrane</keyword>
<evidence type="ECO:0000256" key="1">
    <source>
        <dbReference type="ARBA" id="ARBA00004141"/>
    </source>
</evidence>
<evidence type="ECO:0000259" key="8">
    <source>
        <dbReference type="PROSITE" id="PS50850"/>
    </source>
</evidence>
<evidence type="ECO:0000256" key="7">
    <source>
        <dbReference type="SAM" id="Phobius"/>
    </source>
</evidence>
<dbReference type="PANTHER" id="PTHR43791">
    <property type="entry name" value="PERMEASE-RELATED"/>
    <property type="match status" value="1"/>
</dbReference>
<evidence type="ECO:0000256" key="2">
    <source>
        <dbReference type="ARBA" id="ARBA00022448"/>
    </source>
</evidence>
<dbReference type="PROSITE" id="PS50850">
    <property type="entry name" value="MFS"/>
    <property type="match status" value="1"/>
</dbReference>
<feature type="transmembrane region" description="Helical" evidence="7">
    <location>
        <begin position="195"/>
        <end position="216"/>
    </location>
</feature>
<protein>
    <recommendedName>
        <fullName evidence="8">Major facilitator superfamily (MFS) profile domain-containing protein</fullName>
    </recommendedName>
</protein>
<keyword evidence="4 7" id="KW-1133">Transmembrane helix</keyword>
<comment type="caution">
    <text evidence="9">The sequence shown here is derived from an EMBL/GenBank/DDBJ whole genome shotgun (WGS) entry which is preliminary data.</text>
</comment>
<feature type="transmembrane region" description="Helical" evidence="7">
    <location>
        <begin position="228"/>
        <end position="248"/>
    </location>
</feature>
<feature type="domain" description="Major facilitator superfamily (MFS) profile" evidence="8">
    <location>
        <begin position="68"/>
        <end position="477"/>
    </location>
</feature>
<feature type="transmembrane region" description="Helical" evidence="7">
    <location>
        <begin position="105"/>
        <end position="123"/>
    </location>
</feature>
<dbReference type="InterPro" id="IPR036259">
    <property type="entry name" value="MFS_trans_sf"/>
</dbReference>
<dbReference type="SUPFAM" id="SSF103473">
    <property type="entry name" value="MFS general substrate transporter"/>
    <property type="match status" value="1"/>
</dbReference>
<feature type="transmembrane region" description="Helical" evidence="7">
    <location>
        <begin position="297"/>
        <end position="321"/>
    </location>
</feature>
<dbReference type="FunFam" id="1.20.1250.20:FF:000013">
    <property type="entry name" value="MFS general substrate transporter"/>
    <property type="match status" value="1"/>
</dbReference>
<feature type="transmembrane region" description="Helical" evidence="7">
    <location>
        <begin position="333"/>
        <end position="351"/>
    </location>
</feature>
<keyword evidence="3 7" id="KW-0812">Transmembrane</keyword>
<feature type="transmembrane region" description="Helical" evidence="7">
    <location>
        <begin position="135"/>
        <end position="152"/>
    </location>
</feature>
<dbReference type="Pfam" id="PF07690">
    <property type="entry name" value="MFS_1"/>
    <property type="match status" value="1"/>
</dbReference>
<evidence type="ECO:0000256" key="3">
    <source>
        <dbReference type="ARBA" id="ARBA00022692"/>
    </source>
</evidence>
<feature type="region of interest" description="Disordered" evidence="6">
    <location>
        <begin position="1"/>
        <end position="44"/>
    </location>
</feature>
<keyword evidence="2" id="KW-0813">Transport</keyword>
<keyword evidence="10" id="KW-1185">Reference proteome</keyword>
<sequence length="514" mass="56750">MDADAHSMSRSSDDRKVTASIDDSKIPVLEDGVGAETPDAGERRTVSASTAIDPAAERRLVWKFDLRILPVLAVMYLFNALDKGNLGNAKTAGLEDSLHLKGDDYNLILSIFFVPYVLTAPILGIAGKKFGPSRVLPVMMFCFGFSTLMIVAVKNFGGLMACRWFLGMAESAFFPLVIYYQTLFYRRGELARRLAMFYAASNIASAFGGLLAFGVFQIHTGSLANWRYLFVIEGGCSMLFAVFAFWVLPYNASSAKFLTAQEKQLAYYRIQVDSSAIVDEEFDLRTALSIFRHPTSWIILAIEMCLGVPLQSVSLFLPVIIKRLGYSTVKTNLYTVAPNVTGAVMLLALAFASDYTRLRFPFVALGFAFTFVGFIIYACVDVHTQLHVAYFACFMMTWGTSAPSVILDVWYNNNIADENKRVMLTSVGVPVANLMGVVSSNIFQNKDAPKYLPALVTTACFGAVGCVLTLLLGAWMVVDNKRRNGKAGKVIRAQDIPSELLRDGPSVDEYRWSY</sequence>
<gene>
    <name evidence="9" type="ORF">LTR25_006093</name>
</gene>
<evidence type="ECO:0000256" key="4">
    <source>
        <dbReference type="ARBA" id="ARBA00022989"/>
    </source>
</evidence>
<dbReference type="AlphaFoldDB" id="A0AAV9Q623"/>
<evidence type="ECO:0000256" key="6">
    <source>
        <dbReference type="SAM" id="MobiDB-lite"/>
    </source>
</evidence>
<evidence type="ECO:0000313" key="10">
    <source>
        <dbReference type="Proteomes" id="UP001345827"/>
    </source>
</evidence>